<dbReference type="EMBL" id="RXMA01000001">
    <property type="protein sequence ID" value="RTR24454.1"/>
    <property type="molecule type" value="Genomic_DNA"/>
</dbReference>
<comment type="subcellular location">
    <subcellularLocation>
        <location evidence="1">Cell membrane</location>
        <topology evidence="1">Multi-pass membrane protein</topology>
    </subcellularLocation>
</comment>
<evidence type="ECO:0000256" key="6">
    <source>
        <dbReference type="ARBA" id="ARBA00023136"/>
    </source>
</evidence>
<accession>A0A3S0I4C2</accession>
<evidence type="ECO:0000313" key="8">
    <source>
        <dbReference type="EMBL" id="RTR24454.1"/>
    </source>
</evidence>
<gene>
    <name evidence="8" type="ORF">EJ903_01430</name>
</gene>
<sequence length="152" mass="15886">MTTATAQTAATIDARTAPYAALILRVALGALFLAHGFLLKVLTFGVAGTVGYFESIGYPGFFAYLVILGEVGGGLLLIAGVFTRWIALALLPIMIGATLQHVGNGWMFASPNGGWEFPAFWTVLLAVQALLGNGAFALTIPALDGVEQRQTA</sequence>
<evidence type="ECO:0000256" key="2">
    <source>
        <dbReference type="ARBA" id="ARBA00006679"/>
    </source>
</evidence>
<evidence type="ECO:0000256" key="7">
    <source>
        <dbReference type="SAM" id="Phobius"/>
    </source>
</evidence>
<dbReference type="PANTHER" id="PTHR33452:SF1">
    <property type="entry name" value="INNER MEMBRANE PROTEIN YPHA-RELATED"/>
    <property type="match status" value="1"/>
</dbReference>
<feature type="transmembrane region" description="Helical" evidence="7">
    <location>
        <begin position="119"/>
        <end position="143"/>
    </location>
</feature>
<keyword evidence="3" id="KW-1003">Cell membrane</keyword>
<dbReference type="OrthoDB" id="5382961at2"/>
<name>A0A3S0I4C2_9PROT</name>
<feature type="transmembrane region" description="Helical" evidence="7">
    <location>
        <begin position="56"/>
        <end position="78"/>
    </location>
</feature>
<organism evidence="8 9">
    <name type="scientific">Azospirillum griseum</name>
    <dbReference type="NCBI Taxonomy" id="2496639"/>
    <lineage>
        <taxon>Bacteria</taxon>
        <taxon>Pseudomonadati</taxon>
        <taxon>Pseudomonadota</taxon>
        <taxon>Alphaproteobacteria</taxon>
        <taxon>Rhodospirillales</taxon>
        <taxon>Azospirillaceae</taxon>
        <taxon>Azospirillum</taxon>
    </lineage>
</organism>
<keyword evidence="4 7" id="KW-0812">Transmembrane</keyword>
<feature type="transmembrane region" description="Helical" evidence="7">
    <location>
        <begin position="22"/>
        <end position="44"/>
    </location>
</feature>
<dbReference type="Proteomes" id="UP000277007">
    <property type="component" value="Unassembled WGS sequence"/>
</dbReference>
<evidence type="ECO:0000256" key="4">
    <source>
        <dbReference type="ARBA" id="ARBA00022692"/>
    </source>
</evidence>
<dbReference type="GO" id="GO:0005886">
    <property type="term" value="C:plasma membrane"/>
    <property type="evidence" value="ECO:0007669"/>
    <property type="project" value="UniProtKB-SubCell"/>
</dbReference>
<dbReference type="InterPro" id="IPR032808">
    <property type="entry name" value="DoxX"/>
</dbReference>
<keyword evidence="9" id="KW-1185">Reference proteome</keyword>
<keyword evidence="5 7" id="KW-1133">Transmembrane helix</keyword>
<feature type="transmembrane region" description="Helical" evidence="7">
    <location>
        <begin position="85"/>
        <end position="107"/>
    </location>
</feature>
<dbReference type="AlphaFoldDB" id="A0A3S0I4C2"/>
<dbReference type="Pfam" id="PF07681">
    <property type="entry name" value="DoxX"/>
    <property type="match status" value="1"/>
</dbReference>
<evidence type="ECO:0000256" key="3">
    <source>
        <dbReference type="ARBA" id="ARBA00022475"/>
    </source>
</evidence>
<comment type="caution">
    <text evidence="8">The sequence shown here is derived from an EMBL/GenBank/DDBJ whole genome shotgun (WGS) entry which is preliminary data.</text>
</comment>
<keyword evidence="6 7" id="KW-0472">Membrane</keyword>
<comment type="similarity">
    <text evidence="2">Belongs to the DoxX family.</text>
</comment>
<evidence type="ECO:0000313" key="9">
    <source>
        <dbReference type="Proteomes" id="UP000277007"/>
    </source>
</evidence>
<dbReference type="InterPro" id="IPR051907">
    <property type="entry name" value="DoxX-like_oxidoreductase"/>
</dbReference>
<evidence type="ECO:0000256" key="5">
    <source>
        <dbReference type="ARBA" id="ARBA00022989"/>
    </source>
</evidence>
<evidence type="ECO:0000256" key="1">
    <source>
        <dbReference type="ARBA" id="ARBA00004651"/>
    </source>
</evidence>
<proteinExistence type="inferred from homology"/>
<dbReference type="RefSeq" id="WP_126611400.1">
    <property type="nucleotide sequence ID" value="NZ_JBHUCY010000008.1"/>
</dbReference>
<protein>
    <submittedName>
        <fullName evidence="8">DoxX family protein</fullName>
    </submittedName>
</protein>
<reference evidence="8 9" key="1">
    <citation type="submission" date="2018-12" db="EMBL/GenBank/DDBJ databases">
        <authorList>
            <person name="Yang Y."/>
        </authorList>
    </citation>
    <scope>NUCLEOTIDE SEQUENCE [LARGE SCALE GENOMIC DNA]</scope>
    <source>
        <strain evidence="8 9">L-25-5w-1</strain>
    </source>
</reference>
<dbReference type="PANTHER" id="PTHR33452">
    <property type="entry name" value="OXIDOREDUCTASE CATD-RELATED"/>
    <property type="match status" value="1"/>
</dbReference>